<evidence type="ECO:0000313" key="12">
    <source>
        <dbReference type="EMBL" id="TKA34746.1"/>
    </source>
</evidence>
<feature type="transmembrane region" description="Helical" evidence="10">
    <location>
        <begin position="336"/>
        <end position="356"/>
    </location>
</feature>
<evidence type="ECO:0000256" key="3">
    <source>
        <dbReference type="ARBA" id="ARBA00022989"/>
    </source>
</evidence>
<evidence type="ECO:0000256" key="4">
    <source>
        <dbReference type="ARBA" id="ARBA00023136"/>
    </source>
</evidence>
<dbReference type="SUPFAM" id="SSF103473">
    <property type="entry name" value="MFS general substrate transporter"/>
    <property type="match status" value="1"/>
</dbReference>
<evidence type="ECO:0000256" key="9">
    <source>
        <dbReference type="SAM" id="MobiDB-lite"/>
    </source>
</evidence>
<dbReference type="InterPro" id="IPR036259">
    <property type="entry name" value="MFS_trans_sf"/>
</dbReference>
<feature type="transmembrane region" description="Helical" evidence="10">
    <location>
        <begin position="493"/>
        <end position="514"/>
    </location>
</feature>
<feature type="compositionally biased region" description="Low complexity" evidence="9">
    <location>
        <begin position="1602"/>
        <end position="1622"/>
    </location>
</feature>
<feature type="region of interest" description="Disordered" evidence="9">
    <location>
        <begin position="40"/>
        <end position="144"/>
    </location>
</feature>
<feature type="compositionally biased region" description="Basic and acidic residues" evidence="9">
    <location>
        <begin position="1152"/>
        <end position="1161"/>
    </location>
</feature>
<evidence type="ECO:0000256" key="1">
    <source>
        <dbReference type="ARBA" id="ARBA00004141"/>
    </source>
</evidence>
<feature type="compositionally biased region" description="Basic and acidic residues" evidence="9">
    <location>
        <begin position="1439"/>
        <end position="1450"/>
    </location>
</feature>
<dbReference type="FunFam" id="1.20.1250.20:FF:000011">
    <property type="entry name" value="MFS multidrug transporter, putative"/>
    <property type="match status" value="1"/>
</dbReference>
<feature type="compositionally biased region" description="Basic and acidic residues" evidence="9">
    <location>
        <begin position="782"/>
        <end position="793"/>
    </location>
</feature>
<feature type="region of interest" description="Disordered" evidence="9">
    <location>
        <begin position="1124"/>
        <end position="1190"/>
    </location>
</feature>
<feature type="transmembrane region" description="Helical" evidence="10">
    <location>
        <begin position="520"/>
        <end position="545"/>
    </location>
</feature>
<evidence type="ECO:0000256" key="5">
    <source>
        <dbReference type="ARBA" id="ARBA00038347"/>
    </source>
</evidence>
<comment type="function">
    <text evidence="6">MFS transporter; part of the gene cluster that mediates the biosynthesis of cercosporin, a light-activated, non-host-selective toxin. The perylenequinone chromophore of cercosporin absorbs light energy to attain an electronically-activated triplet state and produces active oxygen species such as the hydroxyl radical, superoxide, hydrogen peroxide or singlet oxygen upon reaction with oxygen molecules. These reactive oxygen species cause damage to various cellular components including lipids, proteins and nucleic acids. Responsible for secretion and accumulation of cercosporin, but does not play any roles in self-protection against the toxicity of cercosporin.</text>
</comment>
<feature type="compositionally biased region" description="Basic and acidic residues" evidence="9">
    <location>
        <begin position="1124"/>
        <end position="1136"/>
    </location>
</feature>
<feature type="domain" description="Major facilitator superfamily (MFS) profile" evidence="11">
    <location>
        <begin position="180"/>
        <end position="610"/>
    </location>
</feature>
<keyword evidence="3 10" id="KW-1133">Transmembrane helix</keyword>
<dbReference type="EMBL" id="NAJP01000077">
    <property type="protein sequence ID" value="TKA34746.1"/>
    <property type="molecule type" value="Genomic_DNA"/>
</dbReference>
<feature type="compositionally biased region" description="Basic and acidic residues" evidence="9">
    <location>
        <begin position="79"/>
        <end position="91"/>
    </location>
</feature>
<feature type="transmembrane region" description="Helical" evidence="10">
    <location>
        <begin position="552"/>
        <end position="576"/>
    </location>
</feature>
<organism evidence="12 13">
    <name type="scientific">Friedmanniomyces endolithicus</name>
    <dbReference type="NCBI Taxonomy" id="329885"/>
    <lineage>
        <taxon>Eukaryota</taxon>
        <taxon>Fungi</taxon>
        <taxon>Dikarya</taxon>
        <taxon>Ascomycota</taxon>
        <taxon>Pezizomycotina</taxon>
        <taxon>Dothideomycetes</taxon>
        <taxon>Dothideomycetidae</taxon>
        <taxon>Mycosphaerellales</taxon>
        <taxon>Teratosphaeriaceae</taxon>
        <taxon>Friedmanniomyces</taxon>
    </lineage>
</organism>
<feature type="region of interest" description="Disordered" evidence="9">
    <location>
        <begin position="1304"/>
        <end position="1411"/>
    </location>
</feature>
<reference evidence="12 13" key="1">
    <citation type="submission" date="2017-03" db="EMBL/GenBank/DDBJ databases">
        <title>Genomes of endolithic fungi from Antarctica.</title>
        <authorList>
            <person name="Coleine C."/>
            <person name="Masonjones S."/>
            <person name="Stajich J.E."/>
        </authorList>
    </citation>
    <scope>NUCLEOTIDE SEQUENCE [LARGE SCALE GENOMIC DNA]</scope>
    <source>
        <strain evidence="12 13">CCFEE 5311</strain>
    </source>
</reference>
<dbReference type="GO" id="GO:0015244">
    <property type="term" value="F:fluconazole transmembrane transporter activity"/>
    <property type="evidence" value="ECO:0007669"/>
    <property type="project" value="TreeGrafter"/>
</dbReference>
<feature type="region of interest" description="Disordered" evidence="9">
    <location>
        <begin position="1425"/>
        <end position="1462"/>
    </location>
</feature>
<comment type="similarity">
    <text evidence="5">Belongs to the major facilitator superfamily. CAR1 family.</text>
</comment>
<feature type="transmembrane region" description="Helical" evidence="10">
    <location>
        <begin position="303"/>
        <end position="324"/>
    </location>
</feature>
<keyword evidence="2 10" id="KW-0812">Transmembrane</keyword>
<evidence type="ECO:0000313" key="13">
    <source>
        <dbReference type="Proteomes" id="UP000310066"/>
    </source>
</evidence>
<feature type="region of interest" description="Disordered" evidence="9">
    <location>
        <begin position="770"/>
        <end position="821"/>
    </location>
</feature>
<dbReference type="GO" id="GO:1990961">
    <property type="term" value="P:xenobiotic detoxification by transmembrane export across the plasma membrane"/>
    <property type="evidence" value="ECO:0007669"/>
    <property type="project" value="TreeGrafter"/>
</dbReference>
<comment type="subcellular location">
    <subcellularLocation>
        <location evidence="1">Membrane</location>
        <topology evidence="1">Multi-pass membrane protein</topology>
    </subcellularLocation>
</comment>
<evidence type="ECO:0000256" key="2">
    <source>
        <dbReference type="ARBA" id="ARBA00022692"/>
    </source>
</evidence>
<feature type="compositionally biased region" description="Basic and acidic residues" evidence="9">
    <location>
        <begin position="1169"/>
        <end position="1190"/>
    </location>
</feature>
<dbReference type="CDD" id="cd17323">
    <property type="entry name" value="MFS_Tpo1_MDR_like"/>
    <property type="match status" value="1"/>
</dbReference>
<evidence type="ECO:0000259" key="11">
    <source>
        <dbReference type="PROSITE" id="PS50850"/>
    </source>
</evidence>
<dbReference type="OrthoDB" id="5431013at2759"/>
<feature type="transmembrane region" description="Helical" evidence="10">
    <location>
        <begin position="179"/>
        <end position="199"/>
    </location>
</feature>
<evidence type="ECO:0000256" key="8">
    <source>
        <dbReference type="ARBA" id="ARBA00077167"/>
    </source>
</evidence>
<dbReference type="PANTHER" id="PTHR23502:SF23">
    <property type="entry name" value="FLUCONAZOLE RESISTANCE PROTEIN 1"/>
    <property type="match status" value="1"/>
</dbReference>
<dbReference type="PROSITE" id="PS50850">
    <property type="entry name" value="MFS"/>
    <property type="match status" value="1"/>
</dbReference>
<dbReference type="Proteomes" id="UP000310066">
    <property type="component" value="Unassembled WGS sequence"/>
</dbReference>
<dbReference type="InterPro" id="IPR020846">
    <property type="entry name" value="MFS_dom"/>
</dbReference>
<gene>
    <name evidence="12" type="ORF">B0A54_13346</name>
</gene>
<accession>A0A4U0UIZ5</accession>
<keyword evidence="4 10" id="KW-0472">Membrane</keyword>
<comment type="caution">
    <text evidence="12">The sequence shown here is derived from an EMBL/GenBank/DDBJ whole genome shotgun (WGS) entry which is preliminary data.</text>
</comment>
<dbReference type="Pfam" id="PF07690">
    <property type="entry name" value="MFS_1"/>
    <property type="match status" value="1"/>
</dbReference>
<feature type="transmembrane region" description="Helical" evidence="10">
    <location>
        <begin position="247"/>
        <end position="266"/>
    </location>
</feature>
<dbReference type="GO" id="GO:0005886">
    <property type="term" value="C:plasma membrane"/>
    <property type="evidence" value="ECO:0007669"/>
    <property type="project" value="TreeGrafter"/>
</dbReference>
<evidence type="ECO:0000256" key="10">
    <source>
        <dbReference type="SAM" id="Phobius"/>
    </source>
</evidence>
<feature type="transmembrane region" description="Helical" evidence="10">
    <location>
        <begin position="452"/>
        <end position="472"/>
    </location>
</feature>
<dbReference type="PANTHER" id="PTHR23502">
    <property type="entry name" value="MAJOR FACILITATOR SUPERFAMILY"/>
    <property type="match status" value="1"/>
</dbReference>
<feature type="transmembrane region" description="Helical" evidence="10">
    <location>
        <begin position="211"/>
        <end position="235"/>
    </location>
</feature>
<protein>
    <recommendedName>
        <fullName evidence="7">Cercosporin MFS transporter CTB4</fullName>
    </recommendedName>
    <alternativeName>
        <fullName evidence="8">Cercosporin toxin biosynthesis cluster protein 4</fullName>
    </alternativeName>
</protein>
<dbReference type="STRING" id="329885.A0A4U0UIZ5"/>
<sequence>MDAFRDSAVGQIIRYISGDKVLLYPEEKADFSWPPLDHLLSTESEKAHGEQDTRRSQRSRSSGARSDGEQTTNLEADDGEKSERKEGEIPSRRSSLSTTSDTDEPSAQATPKELSRTPSRPYTPKPNDIERALSHTSRRTTHSNVLAPTKTADGVILVEWYTEDDQSNPQNWSYLKKSLVLLQLCLYSFAAYGASSMYVSGEEGVMEEFNVGPTAAALGLAVYVLGYGVGPLLFAPLSEIAAVGRNWVYAPTFFLFVVLSIPTALVRNYAGLLVLRFLTGFFSSPCLANGGASIGDMYSFIELPIYLSGWTVASFWGPALGPVVSGFAVQAKGWRWGLWEIVWLSAPILVVFLLFYPETSTDNILRRRAQRLRKRTGHTNIKSKSEVEQTSMTAGEVARDALIKPMEIFIKDPAVTFTNVYTALTYGIYYSFFEAFPLVYQGIYNFSLGLTGMTFVTIGIACICGVTTFLLYQIYDLIPDIKRNGMRAPEHRLVPALFGVVMLPVGYFIFGWTARASVHWVVSLIGCTILVYGNFLIFQCVFIYLPLSYPQYAASLFAANDFLRAIFAAACVLFARPMFINLGIGGGVSVLAGLSCLGVVGMFGLWKYGDDEGFLYDASEDISNLAGEVTTTFRHIEQLQKLIDSNNTNSATNAFSDSGLLEAEACKLKARQLADRLWKLVKKSNAVFPVDGSLSAEHLEISIFSKAKWPSVKPRVEQHKHELVVLNTNILICMVGYRLESGAPPADQVRATEELDRLKRSKKMALRSLREAQKRRKRKKGKGSDDRRPHFSDDEPLPIRQGSGYPYVAPSVTRGPSRAGSYDDYYRDGDCQLQDEVIIENLVEDVRKDLLLQMEKDKAAQEEVKFKVLKEREDAVEQYKSDLVTRLNQSSQDAENLKMALVKAFPATVSENSAKRFVEEQRQAGAIKEDQVAQLMLMLMARNDVVSIGDIESGRSPAVPDKADSTQSSATRSTGRRIAKVLKDYSDWRRTKRQHARTSIASVNIFSVIISVDGDKHRASPVNVPTPYTDKLLTEQGSKGWWKGASFKETLQTYARLDLQSRNVAESEADKLGIDSGQLVLLFARVLDKNTTKGRKLLEATMMASNPWEYFHGRALLIYKVSDGNESHGNHERSSTRYDTYGAREPNPFYKIDNRESRQMAEEYGGDQEQDRYGTKHESHVQRSSGRDGRFKEENHQAFHIYPAPPPYPIPMSPFAPERRDKTSRHAPSGYPEWYRGYRPTYAKVHRKYLSEDTLKYYSLPFEIDRNDWDYIIILREMNQYDMAVLFEHTRRLWSYPAAYPHQQESREHYSGTGSQHASRRRSPPRQGSFPDDIVEVCEERSDDGADDQPYARRSRSGMAPSMSEYPTDGIAYAEKSGLRTWGPSGSGTQNINGESRYAGRSRSRRDDSYDEDLRAKKLMAEAQGMYSQGRGSEQETEPAIKYKGAREPGSRYSGGSNAGQSYDEINRLVDMEEGRSGLRVPQFSGYSGIIESRATSRKGRYSAPERDDGDRSTVYGRPASAFGGSRISQLRSVSGRSRLRSRAREYDRRHGAKSVAEEKEEQDSVSDLFESEMSEISGEEDGAGKRARSNGKQRERGAGLGSVSVLGLESTTESPSSLSDSQDVLKPNAALHRSRGRDLSGYIRPYAETVKDYEPSLRNTADSLQSASQVTAVRVVVHNPDTDEEVIYQTAVESQGEDDFEEAAGVVPQRAVMSGDEAARSAAQVEQQVDLEVFHDSEGLHARTGGGPIVTAEGR</sequence>
<dbReference type="Gene3D" id="1.20.1250.20">
    <property type="entry name" value="MFS general substrate transporter like domains"/>
    <property type="match status" value="1"/>
</dbReference>
<feature type="compositionally biased region" description="Acidic residues" evidence="9">
    <location>
        <begin position="1559"/>
        <end position="1582"/>
    </location>
</feature>
<evidence type="ECO:0000256" key="6">
    <source>
        <dbReference type="ARBA" id="ARBA00053977"/>
    </source>
</evidence>
<feature type="region of interest" description="Disordered" evidence="9">
    <location>
        <begin position="1490"/>
        <end position="1637"/>
    </location>
</feature>
<proteinExistence type="inferred from homology"/>
<dbReference type="InterPro" id="IPR011701">
    <property type="entry name" value="MFS"/>
</dbReference>
<name>A0A4U0UIZ5_9PEZI</name>
<evidence type="ECO:0000256" key="7">
    <source>
        <dbReference type="ARBA" id="ARBA00069139"/>
    </source>
</evidence>
<feature type="compositionally biased region" description="Basic and acidic residues" evidence="9">
    <location>
        <begin position="43"/>
        <end position="55"/>
    </location>
</feature>
<feature type="transmembrane region" description="Helical" evidence="10">
    <location>
        <begin position="582"/>
        <end position="606"/>
    </location>
</feature>
<feature type="region of interest" description="Disordered" evidence="9">
    <location>
        <begin position="952"/>
        <end position="976"/>
    </location>
</feature>